<proteinExistence type="predicted"/>
<sequence length="84" mass="9783">MLYSCNYRKEILFTQNNWQCVILSVHYGMPTSTLAHFRIKAHGCNVGSNLENLEVCTLIYLNASSTLEGYIDTCRNWYPFKVHF</sequence>
<name>A0A0A9G7V2_ARUDO</name>
<organism evidence="1">
    <name type="scientific">Arundo donax</name>
    <name type="common">Giant reed</name>
    <name type="synonym">Donax arundinaceus</name>
    <dbReference type="NCBI Taxonomy" id="35708"/>
    <lineage>
        <taxon>Eukaryota</taxon>
        <taxon>Viridiplantae</taxon>
        <taxon>Streptophyta</taxon>
        <taxon>Embryophyta</taxon>
        <taxon>Tracheophyta</taxon>
        <taxon>Spermatophyta</taxon>
        <taxon>Magnoliopsida</taxon>
        <taxon>Liliopsida</taxon>
        <taxon>Poales</taxon>
        <taxon>Poaceae</taxon>
        <taxon>PACMAD clade</taxon>
        <taxon>Arundinoideae</taxon>
        <taxon>Arundineae</taxon>
        <taxon>Arundo</taxon>
    </lineage>
</organism>
<dbReference type="AlphaFoldDB" id="A0A0A9G7V2"/>
<reference evidence="1" key="2">
    <citation type="journal article" date="2015" name="Data Brief">
        <title>Shoot transcriptome of the giant reed, Arundo donax.</title>
        <authorList>
            <person name="Barrero R.A."/>
            <person name="Guerrero F.D."/>
            <person name="Moolhuijzen P."/>
            <person name="Goolsby J.A."/>
            <person name="Tidwell J."/>
            <person name="Bellgard S.E."/>
            <person name="Bellgard M.I."/>
        </authorList>
    </citation>
    <scope>NUCLEOTIDE SEQUENCE</scope>
    <source>
        <tissue evidence="1">Shoot tissue taken approximately 20 cm above the soil surface</tissue>
    </source>
</reference>
<reference evidence="1" key="1">
    <citation type="submission" date="2014-09" db="EMBL/GenBank/DDBJ databases">
        <authorList>
            <person name="Magalhaes I.L.F."/>
            <person name="Oliveira U."/>
            <person name="Santos F.R."/>
            <person name="Vidigal T.H.D.A."/>
            <person name="Brescovit A.D."/>
            <person name="Santos A.J."/>
        </authorList>
    </citation>
    <scope>NUCLEOTIDE SEQUENCE</scope>
    <source>
        <tissue evidence="1">Shoot tissue taken approximately 20 cm above the soil surface</tissue>
    </source>
</reference>
<evidence type="ECO:0000313" key="1">
    <source>
        <dbReference type="EMBL" id="JAE16778.1"/>
    </source>
</evidence>
<dbReference type="EMBL" id="GBRH01181118">
    <property type="protein sequence ID" value="JAE16778.1"/>
    <property type="molecule type" value="Transcribed_RNA"/>
</dbReference>
<accession>A0A0A9G7V2</accession>
<protein>
    <submittedName>
        <fullName evidence="1">Uncharacterized protein</fullName>
    </submittedName>
</protein>